<evidence type="ECO:0000313" key="1">
    <source>
        <dbReference type="EMBL" id="KAK0744459.1"/>
    </source>
</evidence>
<reference evidence="1" key="1">
    <citation type="submission" date="2023-06" db="EMBL/GenBank/DDBJ databases">
        <title>Genome-scale phylogeny and comparative genomics of the fungal order Sordariales.</title>
        <authorList>
            <consortium name="Lawrence Berkeley National Laboratory"/>
            <person name="Hensen N."/>
            <person name="Bonometti L."/>
            <person name="Westerberg I."/>
            <person name="Brannstrom I.O."/>
            <person name="Guillou S."/>
            <person name="Cros-Aarteil S."/>
            <person name="Calhoun S."/>
            <person name="Haridas S."/>
            <person name="Kuo A."/>
            <person name="Mondo S."/>
            <person name="Pangilinan J."/>
            <person name="Riley R."/>
            <person name="Labutti K."/>
            <person name="Andreopoulos B."/>
            <person name="Lipzen A."/>
            <person name="Chen C."/>
            <person name="Yanf M."/>
            <person name="Daum C."/>
            <person name="Ng V."/>
            <person name="Clum A."/>
            <person name="Steindorff A."/>
            <person name="Ohm R."/>
            <person name="Martin F."/>
            <person name="Silar P."/>
            <person name="Natvig D."/>
            <person name="Lalanne C."/>
            <person name="Gautier V."/>
            <person name="Ament-Velasquez S.L."/>
            <person name="Kruys A."/>
            <person name="Hutchinson M.I."/>
            <person name="Powell A.J."/>
            <person name="Barry K."/>
            <person name="Miller A.N."/>
            <person name="Grigoriev I.V."/>
            <person name="Debuchy R."/>
            <person name="Gladieux P."/>
            <person name="Thoren M.H."/>
            <person name="Johannesson H."/>
        </authorList>
    </citation>
    <scope>NUCLEOTIDE SEQUENCE</scope>
    <source>
        <strain evidence="1">CBS 540.89</strain>
    </source>
</reference>
<sequence length="98" mass="10909">MDVLSLSEAQIIDLVRKEIGKDLDDNERSKLEFEMDTESGKSYIAVVIEFGSRGAAAIDHDNKIILGEGTKQLHFTSRAVGMSKGTKINYIHQKPVFI</sequence>
<accession>A0AA40ES18</accession>
<dbReference type="Proteomes" id="UP001172159">
    <property type="component" value="Unassembled WGS sequence"/>
</dbReference>
<dbReference type="AlphaFoldDB" id="A0AA40ES18"/>
<comment type="caution">
    <text evidence="1">The sequence shown here is derived from an EMBL/GenBank/DDBJ whole genome shotgun (WGS) entry which is preliminary data.</text>
</comment>
<protein>
    <submittedName>
        <fullName evidence="1">Uncharacterized protein</fullName>
    </submittedName>
</protein>
<keyword evidence="2" id="KW-1185">Reference proteome</keyword>
<name>A0AA40ES18_9PEZI</name>
<proteinExistence type="predicted"/>
<organism evidence="1 2">
    <name type="scientific">Apiosordaria backusii</name>
    <dbReference type="NCBI Taxonomy" id="314023"/>
    <lineage>
        <taxon>Eukaryota</taxon>
        <taxon>Fungi</taxon>
        <taxon>Dikarya</taxon>
        <taxon>Ascomycota</taxon>
        <taxon>Pezizomycotina</taxon>
        <taxon>Sordariomycetes</taxon>
        <taxon>Sordariomycetidae</taxon>
        <taxon>Sordariales</taxon>
        <taxon>Lasiosphaeriaceae</taxon>
        <taxon>Apiosordaria</taxon>
    </lineage>
</organism>
<evidence type="ECO:0000313" key="2">
    <source>
        <dbReference type="Proteomes" id="UP001172159"/>
    </source>
</evidence>
<dbReference type="EMBL" id="JAUKTV010000002">
    <property type="protein sequence ID" value="KAK0744459.1"/>
    <property type="molecule type" value="Genomic_DNA"/>
</dbReference>
<gene>
    <name evidence="1" type="ORF">B0T21DRAFT_357852</name>
</gene>